<evidence type="ECO:0000313" key="3">
    <source>
        <dbReference type="Proteomes" id="UP000321523"/>
    </source>
</evidence>
<comment type="caution">
    <text evidence="2">The sequence shown here is derived from an EMBL/GenBank/DDBJ whole genome shotgun (WGS) entry which is preliminary data.</text>
</comment>
<reference evidence="2 3" key="1">
    <citation type="submission" date="2019-07" db="EMBL/GenBank/DDBJ databases">
        <title>Whole genome shotgun sequence of Skermanella aerolata NBRC 106429.</title>
        <authorList>
            <person name="Hosoyama A."/>
            <person name="Uohara A."/>
            <person name="Ohji S."/>
            <person name="Ichikawa N."/>
        </authorList>
    </citation>
    <scope>NUCLEOTIDE SEQUENCE [LARGE SCALE GENOMIC DNA]</scope>
    <source>
        <strain evidence="2 3">NBRC 106429</strain>
    </source>
</reference>
<evidence type="ECO:0000256" key="1">
    <source>
        <dbReference type="SAM" id="MobiDB-lite"/>
    </source>
</evidence>
<dbReference type="RefSeq" id="WP_044437064.1">
    <property type="nucleotide sequence ID" value="NZ_BJYZ01000067.1"/>
</dbReference>
<evidence type="ECO:0000313" key="2">
    <source>
        <dbReference type="EMBL" id="GEO43210.1"/>
    </source>
</evidence>
<dbReference type="OrthoDB" id="5513193at2"/>
<sequence length="84" mass="8935">MPRHCDDPLFVGLRAGGVMTANRLSDKAVVRLVRDTAEAIRDGDPGLMESTFGSLAVGCHPQLLRPQPARRTRHHGGRGGGPAP</sequence>
<dbReference type="AlphaFoldDB" id="A0A512E420"/>
<gene>
    <name evidence="2" type="ORF">SAE02_73580</name>
</gene>
<keyword evidence="3" id="KW-1185">Reference proteome</keyword>
<dbReference type="Proteomes" id="UP000321523">
    <property type="component" value="Unassembled WGS sequence"/>
</dbReference>
<feature type="compositionally biased region" description="Basic residues" evidence="1">
    <location>
        <begin position="68"/>
        <end position="77"/>
    </location>
</feature>
<proteinExistence type="predicted"/>
<dbReference type="EMBL" id="BJYZ01000067">
    <property type="protein sequence ID" value="GEO43210.1"/>
    <property type="molecule type" value="Genomic_DNA"/>
</dbReference>
<protein>
    <submittedName>
        <fullName evidence="2">Uncharacterized protein</fullName>
    </submittedName>
</protein>
<feature type="region of interest" description="Disordered" evidence="1">
    <location>
        <begin position="64"/>
        <end position="84"/>
    </location>
</feature>
<accession>A0A512E420</accession>
<name>A0A512E420_9PROT</name>
<organism evidence="2 3">
    <name type="scientific">Skermanella aerolata</name>
    <dbReference type="NCBI Taxonomy" id="393310"/>
    <lineage>
        <taxon>Bacteria</taxon>
        <taxon>Pseudomonadati</taxon>
        <taxon>Pseudomonadota</taxon>
        <taxon>Alphaproteobacteria</taxon>
        <taxon>Rhodospirillales</taxon>
        <taxon>Azospirillaceae</taxon>
        <taxon>Skermanella</taxon>
    </lineage>
</organism>